<dbReference type="Gene3D" id="2.60.120.1440">
    <property type="match status" value="1"/>
</dbReference>
<dbReference type="PANTHER" id="PTHR30273:SF2">
    <property type="entry name" value="PROTEIN FECR"/>
    <property type="match status" value="1"/>
</dbReference>
<reference evidence="4 5" key="1">
    <citation type="submission" date="2018-09" db="EMBL/GenBank/DDBJ databases">
        <title>Genomic Encyclopedia of Type Strains, Phase III (KMG-III): the genomes of soil and plant-associated and newly described type strains.</title>
        <authorList>
            <person name="Whitman W."/>
        </authorList>
    </citation>
    <scope>NUCLEOTIDE SEQUENCE [LARGE SCALE GENOMIC DNA]</scope>
    <source>
        <strain evidence="4 5">CECT 7938</strain>
    </source>
</reference>
<protein>
    <submittedName>
        <fullName evidence="4">FecR family protein</fullName>
    </submittedName>
</protein>
<dbReference type="EMBL" id="RAPY01000001">
    <property type="protein sequence ID" value="RKE57258.1"/>
    <property type="molecule type" value="Genomic_DNA"/>
</dbReference>
<feature type="domain" description="FecR protein" evidence="2">
    <location>
        <begin position="170"/>
        <end position="265"/>
    </location>
</feature>
<evidence type="ECO:0000259" key="3">
    <source>
        <dbReference type="Pfam" id="PF16344"/>
    </source>
</evidence>
<dbReference type="Proteomes" id="UP000286246">
    <property type="component" value="Unassembled WGS sequence"/>
</dbReference>
<dbReference type="PIRSF" id="PIRSF018266">
    <property type="entry name" value="FecR"/>
    <property type="match status" value="1"/>
</dbReference>
<dbReference type="InterPro" id="IPR032508">
    <property type="entry name" value="FecR_C"/>
</dbReference>
<dbReference type="RefSeq" id="WP_120258834.1">
    <property type="nucleotide sequence ID" value="NZ_RAPY01000001.1"/>
</dbReference>
<keyword evidence="1" id="KW-0812">Transmembrane</keyword>
<evidence type="ECO:0000313" key="4">
    <source>
        <dbReference type="EMBL" id="RKE57258.1"/>
    </source>
</evidence>
<dbReference type="InterPro" id="IPR012373">
    <property type="entry name" value="Ferrdict_sens_TM"/>
</dbReference>
<keyword evidence="1" id="KW-0472">Membrane</keyword>
<dbReference type="GO" id="GO:0016989">
    <property type="term" value="F:sigma factor antagonist activity"/>
    <property type="evidence" value="ECO:0007669"/>
    <property type="project" value="TreeGrafter"/>
</dbReference>
<feature type="domain" description="Protein FecR C-terminal" evidence="3">
    <location>
        <begin position="312"/>
        <end position="374"/>
    </location>
</feature>
<feature type="transmembrane region" description="Helical" evidence="1">
    <location>
        <begin position="73"/>
        <end position="93"/>
    </location>
</feature>
<dbReference type="InterPro" id="IPR006860">
    <property type="entry name" value="FecR"/>
</dbReference>
<evidence type="ECO:0000259" key="2">
    <source>
        <dbReference type="Pfam" id="PF04773"/>
    </source>
</evidence>
<dbReference type="OrthoDB" id="1099963at2"/>
<accession>A0A420BKL6</accession>
<dbReference type="Pfam" id="PF16344">
    <property type="entry name" value="FecR_C"/>
    <property type="match status" value="1"/>
</dbReference>
<gene>
    <name evidence="4" type="ORF">DFQ12_2142</name>
</gene>
<keyword evidence="5" id="KW-1185">Reference proteome</keyword>
<dbReference type="PANTHER" id="PTHR30273">
    <property type="entry name" value="PERIPLASMIC SIGNAL SENSOR AND SIGMA FACTOR ACTIVATOR FECR-RELATED"/>
    <property type="match status" value="1"/>
</dbReference>
<comment type="caution">
    <text evidence="4">The sequence shown here is derived from an EMBL/GenBank/DDBJ whole genome shotgun (WGS) entry which is preliminary data.</text>
</comment>
<dbReference type="Pfam" id="PF04773">
    <property type="entry name" value="FecR"/>
    <property type="match status" value="1"/>
</dbReference>
<evidence type="ECO:0000256" key="1">
    <source>
        <dbReference type="SAM" id="Phobius"/>
    </source>
</evidence>
<dbReference type="AlphaFoldDB" id="A0A420BKL6"/>
<name>A0A420BKL6_SPHD1</name>
<keyword evidence="1" id="KW-1133">Transmembrane helix</keyword>
<organism evidence="4 5">
    <name type="scientific">Sphingobacterium detergens</name>
    <dbReference type="NCBI Taxonomy" id="1145106"/>
    <lineage>
        <taxon>Bacteria</taxon>
        <taxon>Pseudomonadati</taxon>
        <taxon>Bacteroidota</taxon>
        <taxon>Sphingobacteriia</taxon>
        <taxon>Sphingobacteriales</taxon>
        <taxon>Sphingobacteriaceae</taxon>
        <taxon>Sphingobacterium</taxon>
    </lineage>
</organism>
<evidence type="ECO:0000313" key="5">
    <source>
        <dbReference type="Proteomes" id="UP000286246"/>
    </source>
</evidence>
<sequence>MDKKLGAQLVNKYLSGQATHKETRVVEEWYAFNRIEEPAIDSPEDFIRIKSEMWNAIDHQSKHHVKVLPIRRWLAYVAAILMIVGSVGIYKLYEKQQVYTIDTYAGPTIKAGHTGATLTLSDGSTIDLSNAKVGELLTKQGMTISKNGQGVVVYSQNSSIKDVSEVIKNTITTRNGEIYQVVLPDGSKVWLNAGSSLTFDSDLLNSEKRIVKLIGEGYFEVSKHDKPFIVRTASQQVRVLGTHFNINAYSESKGLVRTTLVEGRVNVVTTKGEQLIEPGEQAVNRRGDIDVHEQDTEDILAWKNGYFKIDGELSEVMLSLGRWYNMEVQFTENTPKELKLWGFVSRSNDLITTLRQIERINKVKFKIKERTIIVTD</sequence>
<proteinExistence type="predicted"/>
<dbReference type="Gene3D" id="3.55.50.30">
    <property type="match status" value="1"/>
</dbReference>